<organism evidence="7 8">
    <name type="scientific">Eremococcus coleocola ACS-139-V-Col8</name>
    <dbReference type="NCBI Taxonomy" id="908337"/>
    <lineage>
        <taxon>Bacteria</taxon>
        <taxon>Bacillati</taxon>
        <taxon>Bacillota</taxon>
        <taxon>Bacilli</taxon>
        <taxon>Lactobacillales</taxon>
        <taxon>Aerococcaceae</taxon>
        <taxon>Eremococcus</taxon>
    </lineage>
</organism>
<evidence type="ECO:0000259" key="6">
    <source>
        <dbReference type="Pfam" id="PF04932"/>
    </source>
</evidence>
<dbReference type="PANTHER" id="PTHR37422">
    <property type="entry name" value="TEICHURONIC ACID BIOSYNTHESIS PROTEIN TUAE"/>
    <property type="match status" value="1"/>
</dbReference>
<feature type="transmembrane region" description="Helical" evidence="5">
    <location>
        <begin position="121"/>
        <end position="143"/>
    </location>
</feature>
<dbReference type="GO" id="GO:0016020">
    <property type="term" value="C:membrane"/>
    <property type="evidence" value="ECO:0007669"/>
    <property type="project" value="UniProtKB-SubCell"/>
</dbReference>
<evidence type="ECO:0000313" key="7">
    <source>
        <dbReference type="EMBL" id="EFR31090.1"/>
    </source>
</evidence>
<gene>
    <name evidence="7" type="ORF">HMPREF9257_1593</name>
</gene>
<dbReference type="EMBL" id="AENN01000015">
    <property type="protein sequence ID" value="EFR31090.1"/>
    <property type="molecule type" value="Genomic_DNA"/>
</dbReference>
<dbReference type="Proteomes" id="UP000005990">
    <property type="component" value="Unassembled WGS sequence"/>
</dbReference>
<reference evidence="7 8" key="1">
    <citation type="submission" date="2010-10" db="EMBL/GenBank/DDBJ databases">
        <authorList>
            <person name="Durkin A.S."/>
            <person name="Madupu R."/>
            <person name="Torralba M."/>
            <person name="Gillis M."/>
            <person name="Methe B."/>
            <person name="Sutton G."/>
            <person name="Nelson K.E."/>
        </authorList>
    </citation>
    <scope>NUCLEOTIDE SEQUENCE [LARGE SCALE GENOMIC DNA]</scope>
    <source>
        <strain evidence="7 8">ACS-139-V-Col8</strain>
    </source>
</reference>
<feature type="transmembrane region" description="Helical" evidence="5">
    <location>
        <begin position="89"/>
        <end position="109"/>
    </location>
</feature>
<accession>E4KPV4</accession>
<comment type="subcellular location">
    <subcellularLocation>
        <location evidence="1">Membrane</location>
        <topology evidence="1">Multi-pass membrane protein</topology>
    </subcellularLocation>
</comment>
<evidence type="ECO:0000256" key="3">
    <source>
        <dbReference type="ARBA" id="ARBA00022989"/>
    </source>
</evidence>
<dbReference type="STRING" id="908337.HMPREF9257_1593"/>
<dbReference type="OrthoDB" id="9255580at2"/>
<feature type="transmembrane region" description="Helical" evidence="5">
    <location>
        <begin position="246"/>
        <end position="264"/>
    </location>
</feature>
<evidence type="ECO:0000256" key="4">
    <source>
        <dbReference type="ARBA" id="ARBA00023136"/>
    </source>
</evidence>
<dbReference type="eggNOG" id="COG3307">
    <property type="taxonomic scope" value="Bacteria"/>
</dbReference>
<keyword evidence="4 5" id="KW-0472">Membrane</keyword>
<feature type="transmembrane region" description="Helical" evidence="5">
    <location>
        <begin position="379"/>
        <end position="399"/>
    </location>
</feature>
<dbReference type="Pfam" id="PF04932">
    <property type="entry name" value="Wzy_C"/>
    <property type="match status" value="1"/>
</dbReference>
<comment type="caution">
    <text evidence="7">The sequence shown here is derived from an EMBL/GenBank/DDBJ whole genome shotgun (WGS) entry which is preliminary data.</text>
</comment>
<sequence>MIWYLMLMVASVFLGSKVLAISTPLAQLTLYRVLALGMIPLTLIHLKRGSQKLKIVSSSTATYGLAVYSIWWLWALMTVFWIINFKTYIQAMFLLTLGVIAIWSLYIYVNSMQDWYRLARVIWIMLTLLLVWGFFEILTNHYFLANMAKLDKNGTFASQPLTRMPITTFENQNDFGVLLLAYFPLNLIWAARSKSQWISLFYHGLSLLNVYLIYRTQSRMALITVALFFIVYGLSFLKWDLNGKKLLKVCLVGLVLGMITIFALPPLREKVSALIYLGGVGDISADGVRINLWRNGFIFLGQTLGLGVGAGQVESWMVEFGFLNTEVIVNMHNWWVEILVTYGPLVFAGYVSLYLLMIRSLWQTRTKQWNSHRIIHHSLLAFLIAFSVALVTSASNMLIEWHWVYFAFILAYIKLSEQAGGITPIESEE</sequence>
<feature type="transmembrane region" description="Helical" evidence="5">
    <location>
        <begin position="198"/>
        <end position="214"/>
    </location>
</feature>
<feature type="transmembrane region" description="Helical" evidence="5">
    <location>
        <begin position="175"/>
        <end position="191"/>
    </location>
</feature>
<feature type="domain" description="O-antigen ligase-related" evidence="6">
    <location>
        <begin position="206"/>
        <end position="350"/>
    </location>
</feature>
<keyword evidence="8" id="KW-1185">Reference proteome</keyword>
<proteinExistence type="predicted"/>
<evidence type="ECO:0000256" key="1">
    <source>
        <dbReference type="ARBA" id="ARBA00004141"/>
    </source>
</evidence>
<evidence type="ECO:0000313" key="8">
    <source>
        <dbReference type="Proteomes" id="UP000005990"/>
    </source>
</evidence>
<dbReference type="PANTHER" id="PTHR37422:SF23">
    <property type="entry name" value="TEICHURONIC ACID BIOSYNTHESIS PROTEIN TUAE"/>
    <property type="match status" value="1"/>
</dbReference>
<evidence type="ECO:0000256" key="2">
    <source>
        <dbReference type="ARBA" id="ARBA00022692"/>
    </source>
</evidence>
<feature type="transmembrane region" description="Helical" evidence="5">
    <location>
        <begin position="220"/>
        <end position="239"/>
    </location>
</feature>
<keyword evidence="3 5" id="KW-1133">Transmembrane helix</keyword>
<name>E4KPV4_9LACT</name>
<feature type="transmembrane region" description="Helical" evidence="5">
    <location>
        <begin position="60"/>
        <end position="83"/>
    </location>
</feature>
<keyword evidence="2 5" id="KW-0812">Transmembrane</keyword>
<evidence type="ECO:0000256" key="5">
    <source>
        <dbReference type="SAM" id="Phobius"/>
    </source>
</evidence>
<dbReference type="RefSeq" id="WP_006418293.1">
    <property type="nucleotide sequence ID" value="NZ_AENN01000015.1"/>
</dbReference>
<dbReference type="AlphaFoldDB" id="E4KPV4"/>
<dbReference type="InterPro" id="IPR007016">
    <property type="entry name" value="O-antigen_ligase-rel_domated"/>
</dbReference>
<protein>
    <recommendedName>
        <fullName evidence="6">O-antigen ligase-related domain-containing protein</fullName>
    </recommendedName>
</protein>
<dbReference type="InterPro" id="IPR051533">
    <property type="entry name" value="WaaL-like"/>
</dbReference>
<feature type="transmembrane region" description="Helical" evidence="5">
    <location>
        <begin position="334"/>
        <end position="358"/>
    </location>
</feature>
<feature type="transmembrane region" description="Helical" evidence="5">
    <location>
        <begin position="30"/>
        <end position="48"/>
    </location>
</feature>